<dbReference type="InterPro" id="IPR005302">
    <property type="entry name" value="MoCF_Sase_C"/>
</dbReference>
<dbReference type="Gene3D" id="2.40.33.20">
    <property type="entry name" value="PK beta-barrel domain-like"/>
    <property type="match status" value="1"/>
</dbReference>
<dbReference type="PANTHER" id="PTHR14237">
    <property type="entry name" value="MOLYBDOPTERIN COFACTOR SULFURASE MOSC"/>
    <property type="match status" value="1"/>
</dbReference>
<dbReference type="Pfam" id="PF03473">
    <property type="entry name" value="MOSC"/>
    <property type="match status" value="1"/>
</dbReference>
<accession>A0ABV9U2C8</accession>
<name>A0ABV9U2C8_9ACTN</name>
<evidence type="ECO:0000313" key="3">
    <source>
        <dbReference type="Proteomes" id="UP001595872"/>
    </source>
</evidence>
<gene>
    <name evidence="2" type="ORF">ACFPCY_22140</name>
</gene>
<evidence type="ECO:0000259" key="1">
    <source>
        <dbReference type="PROSITE" id="PS51340"/>
    </source>
</evidence>
<dbReference type="EMBL" id="JBHSIT010000006">
    <property type="protein sequence ID" value="MFC4910039.1"/>
    <property type="molecule type" value="Genomic_DNA"/>
</dbReference>
<dbReference type="InterPro" id="IPR011037">
    <property type="entry name" value="Pyrv_Knase-like_insert_dom_sf"/>
</dbReference>
<feature type="domain" description="MOSC" evidence="1">
    <location>
        <begin position="119"/>
        <end position="265"/>
    </location>
</feature>
<dbReference type="RefSeq" id="WP_378258036.1">
    <property type="nucleotide sequence ID" value="NZ_JBHSIT010000006.1"/>
</dbReference>
<reference evidence="3" key="1">
    <citation type="journal article" date="2019" name="Int. J. Syst. Evol. Microbiol.">
        <title>The Global Catalogue of Microorganisms (GCM) 10K type strain sequencing project: providing services to taxonomists for standard genome sequencing and annotation.</title>
        <authorList>
            <consortium name="The Broad Institute Genomics Platform"/>
            <consortium name="The Broad Institute Genome Sequencing Center for Infectious Disease"/>
            <person name="Wu L."/>
            <person name="Ma J."/>
        </authorList>
    </citation>
    <scope>NUCLEOTIDE SEQUENCE [LARGE SCALE GENOMIC DNA]</scope>
    <source>
        <strain evidence="3">KLKA75</strain>
    </source>
</reference>
<comment type="caution">
    <text evidence="2">The sequence shown here is derived from an EMBL/GenBank/DDBJ whole genome shotgun (WGS) entry which is preliminary data.</text>
</comment>
<dbReference type="PROSITE" id="PS51340">
    <property type="entry name" value="MOSC"/>
    <property type="match status" value="1"/>
</dbReference>
<organism evidence="2 3">
    <name type="scientific">Actinomadura gamaensis</name>
    <dbReference type="NCBI Taxonomy" id="1763541"/>
    <lineage>
        <taxon>Bacteria</taxon>
        <taxon>Bacillati</taxon>
        <taxon>Actinomycetota</taxon>
        <taxon>Actinomycetes</taxon>
        <taxon>Streptosporangiales</taxon>
        <taxon>Thermomonosporaceae</taxon>
        <taxon>Actinomadura</taxon>
    </lineage>
</organism>
<dbReference type="Proteomes" id="UP001595872">
    <property type="component" value="Unassembled WGS sequence"/>
</dbReference>
<dbReference type="Pfam" id="PF03476">
    <property type="entry name" value="MOSC_N"/>
    <property type="match status" value="1"/>
</dbReference>
<dbReference type="PANTHER" id="PTHR14237:SF19">
    <property type="entry name" value="MITOCHONDRIAL AMIDOXIME REDUCING COMPONENT 1"/>
    <property type="match status" value="1"/>
</dbReference>
<dbReference type="InterPro" id="IPR005303">
    <property type="entry name" value="MOCOS_middle"/>
</dbReference>
<protein>
    <submittedName>
        <fullName evidence="2">MOSC domain-containing protein</fullName>
    </submittedName>
</protein>
<dbReference type="SUPFAM" id="SSF50800">
    <property type="entry name" value="PK beta-barrel domain-like"/>
    <property type="match status" value="1"/>
</dbReference>
<proteinExistence type="predicted"/>
<dbReference type="SUPFAM" id="SSF141673">
    <property type="entry name" value="MOSC N-terminal domain-like"/>
    <property type="match status" value="1"/>
</dbReference>
<keyword evidence="3" id="KW-1185">Reference proteome</keyword>
<sequence length="273" mass="29202">MAVVAGLYTYPVKGCAGVAVREVALAEAGLAHDRSFMVIGEDGVFRSQRRDPRLAAVRPEVGADGTRLTLRAPGMDALHVEVRVDAEQRGVELFGVAYRGIDQGDAAARWLSEMLGKPSRMVRVPPDHGRVTDGLTPGTSGYADSSAVHLVSRASLRELNGRIDGEEVPMSRFRPNIVVDGWDSPHLEDSARRIAIGGVELGYTKLAIRCAVTTIDQAAGVKAGHEPLRTLASYRRAAAGGVAFGTKFSVLRTGKLELGMEVTVTEWGASELR</sequence>
<evidence type="ECO:0000313" key="2">
    <source>
        <dbReference type="EMBL" id="MFC4910039.1"/>
    </source>
</evidence>